<dbReference type="InterPro" id="IPR004344">
    <property type="entry name" value="TTL/TTLL_fam"/>
</dbReference>
<dbReference type="GO" id="GO:0015631">
    <property type="term" value="F:tubulin binding"/>
    <property type="evidence" value="ECO:0007669"/>
    <property type="project" value="TreeGrafter"/>
</dbReference>
<evidence type="ECO:0000256" key="3">
    <source>
        <dbReference type="ARBA" id="ARBA00022840"/>
    </source>
</evidence>
<evidence type="ECO:0000256" key="5">
    <source>
        <dbReference type="ARBA" id="ARBA00049274"/>
    </source>
</evidence>
<name>A0AAW2YKL1_9EUKA</name>
<dbReference type="GO" id="GO:0005524">
    <property type="term" value="F:ATP binding"/>
    <property type="evidence" value="ECO:0007669"/>
    <property type="project" value="UniProtKB-KW"/>
</dbReference>
<reference evidence="7 8" key="1">
    <citation type="submission" date="2024-03" db="EMBL/GenBank/DDBJ databases">
        <title>The Acrasis kona genome and developmental transcriptomes reveal deep origins of eukaryotic multicellular pathways.</title>
        <authorList>
            <person name="Sheikh S."/>
            <person name="Fu C.-J."/>
            <person name="Brown M.W."/>
            <person name="Baldauf S.L."/>
        </authorList>
    </citation>
    <scope>NUCLEOTIDE SEQUENCE [LARGE SCALE GENOMIC DNA]</scope>
    <source>
        <strain evidence="7 8">ATCC MYA-3509</strain>
    </source>
</reference>
<dbReference type="GO" id="GO:0070740">
    <property type="term" value="F:tubulin-glutamic acid ligase activity"/>
    <property type="evidence" value="ECO:0007669"/>
    <property type="project" value="TreeGrafter"/>
</dbReference>
<feature type="compositionally biased region" description="Basic residues" evidence="6">
    <location>
        <begin position="42"/>
        <end position="55"/>
    </location>
</feature>
<keyword evidence="1" id="KW-0436">Ligase</keyword>
<dbReference type="AlphaFoldDB" id="A0AAW2YKL1"/>
<sequence length="645" mass="74561">MIECTTTSNATFNATKRISESAAEIVRARTPTYVPPRLVKSAGKHKALSPKKAVTKRSENPIKKFTRTDSSTNSTTNYKSKSTCTTFESKQTNKSNTRSKSTGIIRSKQPRAGPKPDQAGTECFDDCTSLDWNEDTFTEPNEVDDERDDFDPESSKTYWTIQSIYQGGQEVVLFPLCKYDTNTTINELLEVLEDIKGERENIIIKKRVISDRNSMMFFKFGPRAVEFNAVRGAFRRAGFGRLKRDDENCKFDTFNSMWSKHLPNQDFGKLKEFQKVNHFPGSFELGRKDTLHRTMGKMRDRHGLEYDFYPKSYSWPESQNELNMDISNSNGKNLYIVKPKASSCGRGIKVINKLSQVKCKDCIIQRYIPNPLLIDNKKFDLRIYVGVTDFHPLKIYMFQEGLVSSNKDIKDKYAHLTNYSINKHSDTFETSEEGDAGSKWTISALKKYFKDNKVDDSMLWRGIEDIIIKTIISADDTVNSMMARTIKSKKNVCYEVFGFDILVDDYLKPWLLEVNVSPSLSSSSAMDRKIKTRLIANLMNLVGFEVCDRRKLKDDAKKQADANLFYKSHAKVKRSIHQLKEVTSQQLNNYMTPCEMKVCQELDDEHRRRGMFTRLFPCKDTKYNKYFVNERYKNVLVQKWIQNKM</sequence>
<evidence type="ECO:0000256" key="4">
    <source>
        <dbReference type="ARBA" id="ARBA00041448"/>
    </source>
</evidence>
<gene>
    <name evidence="7" type="ORF">AKO1_005258</name>
</gene>
<feature type="compositionally biased region" description="Polar residues" evidence="6">
    <location>
        <begin position="87"/>
        <end position="104"/>
    </location>
</feature>
<keyword evidence="8" id="KW-1185">Reference proteome</keyword>
<organism evidence="7 8">
    <name type="scientific">Acrasis kona</name>
    <dbReference type="NCBI Taxonomy" id="1008807"/>
    <lineage>
        <taxon>Eukaryota</taxon>
        <taxon>Discoba</taxon>
        <taxon>Heterolobosea</taxon>
        <taxon>Tetramitia</taxon>
        <taxon>Eutetramitia</taxon>
        <taxon>Acrasidae</taxon>
        <taxon>Acrasis</taxon>
    </lineage>
</organism>
<evidence type="ECO:0000313" key="8">
    <source>
        <dbReference type="Proteomes" id="UP001431209"/>
    </source>
</evidence>
<evidence type="ECO:0000313" key="7">
    <source>
        <dbReference type="EMBL" id="KAL0477873.1"/>
    </source>
</evidence>
<dbReference type="Pfam" id="PF03133">
    <property type="entry name" value="TTL"/>
    <property type="match status" value="1"/>
</dbReference>
<dbReference type="Gene3D" id="3.30.470.20">
    <property type="entry name" value="ATP-grasp fold, B domain"/>
    <property type="match status" value="1"/>
</dbReference>
<evidence type="ECO:0000256" key="6">
    <source>
        <dbReference type="SAM" id="MobiDB-lite"/>
    </source>
</evidence>
<evidence type="ECO:0000256" key="2">
    <source>
        <dbReference type="ARBA" id="ARBA00022741"/>
    </source>
</evidence>
<accession>A0AAW2YKL1</accession>
<comment type="caution">
    <text evidence="7">The sequence shown here is derived from an EMBL/GenBank/DDBJ whole genome shotgun (WGS) entry which is preliminary data.</text>
</comment>
<feature type="region of interest" description="Disordered" evidence="6">
    <location>
        <begin position="40"/>
        <end position="121"/>
    </location>
</feature>
<dbReference type="PROSITE" id="PS51221">
    <property type="entry name" value="TTL"/>
    <property type="match status" value="1"/>
</dbReference>
<dbReference type="SUPFAM" id="SSF56059">
    <property type="entry name" value="Glutathione synthetase ATP-binding domain-like"/>
    <property type="match status" value="1"/>
</dbReference>
<evidence type="ECO:0000256" key="1">
    <source>
        <dbReference type="ARBA" id="ARBA00022598"/>
    </source>
</evidence>
<comment type="catalytic activity">
    <reaction evidence="5">
        <text>L-glutamyl-[protein] + L-glutamate + ATP = gamma-L-glutamyl-L-glutamyl-[protein] + ADP + phosphate + H(+)</text>
        <dbReference type="Rhea" id="RHEA:60144"/>
        <dbReference type="Rhea" id="RHEA-COMP:10208"/>
        <dbReference type="Rhea" id="RHEA-COMP:15517"/>
        <dbReference type="ChEBI" id="CHEBI:15378"/>
        <dbReference type="ChEBI" id="CHEBI:29973"/>
        <dbReference type="ChEBI" id="CHEBI:29985"/>
        <dbReference type="ChEBI" id="CHEBI:30616"/>
        <dbReference type="ChEBI" id="CHEBI:43474"/>
        <dbReference type="ChEBI" id="CHEBI:143622"/>
        <dbReference type="ChEBI" id="CHEBI:456216"/>
    </reaction>
    <physiologicalReaction direction="left-to-right" evidence="5">
        <dbReference type="Rhea" id="RHEA:60145"/>
    </physiologicalReaction>
</comment>
<keyword evidence="3" id="KW-0067">ATP-binding</keyword>
<dbReference type="Proteomes" id="UP001431209">
    <property type="component" value="Unassembled WGS sequence"/>
</dbReference>
<dbReference type="EMBL" id="JAOPGA020000266">
    <property type="protein sequence ID" value="KAL0477873.1"/>
    <property type="molecule type" value="Genomic_DNA"/>
</dbReference>
<proteinExistence type="predicted"/>
<dbReference type="PANTHER" id="PTHR12241:SF145">
    <property type="entry name" value="TUBULIN POLYGLUTAMYLASE TTLL5"/>
    <property type="match status" value="1"/>
</dbReference>
<dbReference type="GO" id="GO:0036064">
    <property type="term" value="C:ciliary basal body"/>
    <property type="evidence" value="ECO:0007669"/>
    <property type="project" value="TreeGrafter"/>
</dbReference>
<feature type="compositionally biased region" description="Low complexity" evidence="6">
    <location>
        <begin position="68"/>
        <end position="86"/>
    </location>
</feature>
<dbReference type="PANTHER" id="PTHR12241">
    <property type="entry name" value="TUBULIN POLYGLUTAMYLASE"/>
    <property type="match status" value="1"/>
</dbReference>
<keyword evidence="2" id="KW-0547">Nucleotide-binding</keyword>
<dbReference type="GO" id="GO:0000226">
    <property type="term" value="P:microtubule cytoskeleton organization"/>
    <property type="evidence" value="ECO:0007669"/>
    <property type="project" value="TreeGrafter"/>
</dbReference>
<protein>
    <recommendedName>
        <fullName evidence="4">Tubulin--tyrosine ligase-like protein 5</fullName>
    </recommendedName>
</protein>